<gene>
    <name evidence="8" type="ORF">CWI69_02750</name>
</gene>
<sequence>MRILKQILNRTKNQWKMTSNWWRGSLAGLLLVSFTAPVIAQTPVAEAPSSSAEYWFNQMSSALRELNFEATLVKSSGARLEPMTWLHGVYEDGLEVELVVRLNGADVRSVRIGDDTSYYSQPSDSSYTLHSDVTYGLLPAAFYQPFENLQPHYQVLVDRGMRVTGRSTYFLRILSRDNDRYHYGLWVDRKSGMLLKMQMTTPQGEVLEQIQLTTFVERESMPISLSDLRGVPRPPRLHEIRNMEPPQFSLEPQWLPAGFKLLRASHRRIAETRLPSDYFLYTDGLTEVSIYVSQSQQQALPELALKGPESLFNLNQGEFAITVVGKLPVSTLQRIAESMQPAT</sequence>
<dbReference type="CDD" id="cd16327">
    <property type="entry name" value="RseB"/>
    <property type="match status" value="1"/>
</dbReference>
<evidence type="ECO:0000313" key="9">
    <source>
        <dbReference type="Proteomes" id="UP000287198"/>
    </source>
</evidence>
<dbReference type="Gene3D" id="2.50.20.10">
    <property type="entry name" value="Lipoprotein localisation LolA/LolB/LppX"/>
    <property type="match status" value="1"/>
</dbReference>
<dbReference type="AlphaFoldDB" id="A0A432Y081"/>
<organism evidence="8 9">
    <name type="scientific">Pseudidiomarina halophila</name>
    <dbReference type="NCBI Taxonomy" id="1449799"/>
    <lineage>
        <taxon>Bacteria</taxon>
        <taxon>Pseudomonadati</taxon>
        <taxon>Pseudomonadota</taxon>
        <taxon>Gammaproteobacteria</taxon>
        <taxon>Alteromonadales</taxon>
        <taxon>Idiomarinaceae</taxon>
        <taxon>Pseudidiomarina</taxon>
    </lineage>
</organism>
<feature type="chain" id="PRO_5019410392" evidence="5">
    <location>
        <begin position="41"/>
        <end position="343"/>
    </location>
</feature>
<name>A0A432Y081_9GAMM</name>
<keyword evidence="4" id="KW-0574">Periplasm</keyword>
<evidence type="ECO:0000256" key="5">
    <source>
        <dbReference type="SAM" id="SignalP"/>
    </source>
</evidence>
<dbReference type="PANTHER" id="PTHR38782">
    <property type="match status" value="1"/>
</dbReference>
<dbReference type="OrthoDB" id="7067274at2"/>
<evidence type="ECO:0000259" key="6">
    <source>
        <dbReference type="Pfam" id="PF03888"/>
    </source>
</evidence>
<dbReference type="Gene3D" id="3.30.200.100">
    <property type="entry name" value="MucB/RseB, C-terminal domain"/>
    <property type="match status" value="1"/>
</dbReference>
<evidence type="ECO:0000313" key="8">
    <source>
        <dbReference type="EMBL" id="RUO54353.1"/>
    </source>
</evidence>
<feature type="signal peptide" evidence="5">
    <location>
        <begin position="1"/>
        <end position="40"/>
    </location>
</feature>
<dbReference type="GO" id="GO:0045152">
    <property type="term" value="F:antisigma factor binding"/>
    <property type="evidence" value="ECO:0007669"/>
    <property type="project" value="TreeGrafter"/>
</dbReference>
<dbReference type="Pfam" id="PF17188">
    <property type="entry name" value="MucB_RseB_C"/>
    <property type="match status" value="1"/>
</dbReference>
<comment type="similarity">
    <text evidence="2">Belongs to the RseB family.</text>
</comment>
<evidence type="ECO:0000256" key="2">
    <source>
        <dbReference type="ARBA" id="ARBA00008150"/>
    </source>
</evidence>
<dbReference type="GO" id="GO:0032885">
    <property type="term" value="P:regulation of polysaccharide biosynthetic process"/>
    <property type="evidence" value="ECO:0007669"/>
    <property type="project" value="TreeGrafter"/>
</dbReference>
<proteinExistence type="inferred from homology"/>
<dbReference type="Proteomes" id="UP000287198">
    <property type="component" value="Unassembled WGS sequence"/>
</dbReference>
<keyword evidence="3 5" id="KW-0732">Signal</keyword>
<protein>
    <submittedName>
        <fullName evidence="8">Negative regulator of sigma E activity</fullName>
    </submittedName>
</protein>
<dbReference type="GO" id="GO:0030288">
    <property type="term" value="C:outer membrane-bounded periplasmic space"/>
    <property type="evidence" value="ECO:0007669"/>
    <property type="project" value="TreeGrafter"/>
</dbReference>
<dbReference type="EMBL" id="PIPW01000001">
    <property type="protein sequence ID" value="RUO54353.1"/>
    <property type="molecule type" value="Genomic_DNA"/>
</dbReference>
<comment type="caution">
    <text evidence="8">The sequence shown here is derived from an EMBL/GenBank/DDBJ whole genome shotgun (WGS) entry which is preliminary data.</text>
</comment>
<evidence type="ECO:0000259" key="7">
    <source>
        <dbReference type="Pfam" id="PF17188"/>
    </source>
</evidence>
<keyword evidence="9" id="KW-1185">Reference proteome</keyword>
<dbReference type="InterPro" id="IPR033434">
    <property type="entry name" value="MucB/RseB_N"/>
</dbReference>
<dbReference type="InterPro" id="IPR033436">
    <property type="entry name" value="MucB/RseB_C"/>
</dbReference>
<feature type="domain" description="MucB/RseB N-terminal" evidence="6">
    <location>
        <begin position="51"/>
        <end position="219"/>
    </location>
</feature>
<dbReference type="InterPro" id="IPR005588">
    <property type="entry name" value="MucB_RseB"/>
</dbReference>
<reference evidence="9" key="1">
    <citation type="journal article" date="2018" name="Front. Microbiol.">
        <title>Genome-Based Analysis Reveals the Taxonomy and Diversity of the Family Idiomarinaceae.</title>
        <authorList>
            <person name="Liu Y."/>
            <person name="Lai Q."/>
            <person name="Shao Z."/>
        </authorList>
    </citation>
    <scope>NUCLEOTIDE SEQUENCE [LARGE SCALE GENOMIC DNA]</scope>
    <source>
        <strain evidence="9">BH195</strain>
    </source>
</reference>
<dbReference type="PANTHER" id="PTHR38782:SF1">
    <property type="entry name" value="SIGMA-E FACTOR REGULATORY PROTEIN RSEB"/>
    <property type="match status" value="1"/>
</dbReference>
<dbReference type="InterPro" id="IPR038484">
    <property type="entry name" value="MucB/RseB_C_sf"/>
</dbReference>
<evidence type="ECO:0000256" key="1">
    <source>
        <dbReference type="ARBA" id="ARBA00004418"/>
    </source>
</evidence>
<accession>A0A432Y081</accession>
<evidence type="ECO:0000256" key="4">
    <source>
        <dbReference type="ARBA" id="ARBA00022764"/>
    </source>
</evidence>
<comment type="subcellular location">
    <subcellularLocation>
        <location evidence="1">Periplasm</location>
    </subcellularLocation>
</comment>
<evidence type="ECO:0000256" key="3">
    <source>
        <dbReference type="ARBA" id="ARBA00022729"/>
    </source>
</evidence>
<dbReference type="PIRSF" id="PIRSF005427">
    <property type="entry name" value="RseB"/>
    <property type="match status" value="1"/>
</dbReference>
<dbReference type="Pfam" id="PF03888">
    <property type="entry name" value="MucB_RseB"/>
    <property type="match status" value="1"/>
</dbReference>
<feature type="domain" description="MucB/RseB C-terminal" evidence="7">
    <location>
        <begin position="248"/>
        <end position="340"/>
    </location>
</feature>